<gene>
    <name evidence="7" type="ordered locus">NT01CX_1300</name>
</gene>
<evidence type="ECO:0000256" key="5">
    <source>
        <dbReference type="ARBA" id="ARBA00047942"/>
    </source>
</evidence>
<dbReference type="REBASE" id="14033">
    <property type="entry name" value="CnoORF1300P"/>
</dbReference>
<dbReference type="InterPro" id="IPR029063">
    <property type="entry name" value="SAM-dependent_MTases_sf"/>
</dbReference>
<dbReference type="PROSITE" id="PS00092">
    <property type="entry name" value="N6_MTASE"/>
    <property type="match status" value="1"/>
</dbReference>
<sequence>MSLSIKCKEDLLQFFIDELGYKNNPYFNYDKSKIKLNSIDEIKSVHLLSDTLDFKIWIFEMEVIKTDTMNKVASKLYNSNPFEYNLLIFSNKTYSEITFLHYYKEEKEKLKIRRLNIEDCRFTRTDLDILYSIGIKNKKVIDDLDIELEYRKAFDIEEVTKKFFAEFKREIDNIEKHVYGLENKQDRRNYAVLLASRLVFLYFIQKKKWLNGKKDFLFDRYKYCINSTPQLNYFNEILEPLFFDCLNTPMDVGMIKNRSEKAKKLYENFESQTDIICDSQYQGIPYLNGGLFERHPKYEIDTKISIENNVFKEILENLLEKYNFTVREDLGYDADVAVDPELLGRIFENMINSEERKTTGSFYTPRAIISYMCKQSIKEYLIQNLKNIQSQKIIYLIDSIEEEGIYSKDRTITVNKTTKGKTIVDGSTYLMTKDEMQRIIILLDNVKICDPSVGSGAFILGMLQLLVILKKKLNYYCYNKNIDLYETKKEIIKNNLYGVDIQEGATEIAHLRLWLSLAVEYDAKSIEDIKPLPNLTYKIMQGNSLISEFEGIDFDERIFSIKNNIHQLTLFPEIFREHFSIIIQNKEQYFSATANKKQLEKKIFESEFNLIKEILKQVNKFESDEQVEEMLRYQKDMFFSWGLNFSDVFVNKDNNDRGFDIIIGNPPYVNTKDVNKLEYKKVLEKTYGFRDDLYNHFTFKGFRLLKENGTLAFITSNTFLTIQTKLNMRQLLQEKHLKELIITPKAFQALVDTAIFIVRNKDIKSSYEFDFIDATKASVEDFYNMDSLFLKNDIINKYNVEIKIFRNNLMKVFFKPDNINMQIYKKHISKIKKLYDMWWNKISTSREIKNNKNELNEYRENLKAGDFTLLGLITDGGVGLQTGDNGKFVGVIEGSKWAEKIKQSRIKKFYEAIIKKQINRQKFIEIYPQYSKITTKNNVEEFLKGLSEYEIRSLFDDLKEKFGRDVFGQGYLFRIISKEEIADIYKLTDEEKTIGILDDKRIYAPYDKGDKDGNRWYLETPYYINWSKPSVEFLMNNSGKKGSGMPVVRNKDYYFREGFCWTDVNSVYLKSRIKTISVHDVLSMSLFSMLKDNVITEKYIVSLINSKFMSEFVQEFLNGTSHFQINDARKVPVIIPNKKQLTYINNIVDEAMQIKKKQFNGEISEKETKDKLDEIQQKVDDFVYKLYGINI</sequence>
<dbReference type="PRINTS" id="PR00507">
    <property type="entry name" value="N12N6MTFRASE"/>
</dbReference>
<accession>A0PYD1</accession>
<keyword evidence="2 7" id="KW-0489">Methyltransferase</keyword>
<dbReference type="InterPro" id="IPR002052">
    <property type="entry name" value="DNA_methylase_N6_adenine_CS"/>
</dbReference>
<evidence type="ECO:0000256" key="1">
    <source>
        <dbReference type="ARBA" id="ARBA00011900"/>
    </source>
</evidence>
<dbReference type="GO" id="GO:0006304">
    <property type="term" value="P:DNA modification"/>
    <property type="evidence" value="ECO:0007669"/>
    <property type="project" value="InterPro"/>
</dbReference>
<dbReference type="PATRIC" id="fig|386415.7.peg.408"/>
<evidence type="ECO:0000313" key="7">
    <source>
        <dbReference type="EMBL" id="ABK60686.1"/>
    </source>
</evidence>
<dbReference type="InterPro" id="IPR050953">
    <property type="entry name" value="N4_N6_ade-DNA_methylase"/>
</dbReference>
<dbReference type="KEGG" id="cno:NT01CX_1300"/>
<dbReference type="Pfam" id="PF07669">
    <property type="entry name" value="Eco57I"/>
    <property type="match status" value="1"/>
</dbReference>
<dbReference type="GO" id="GO:0009007">
    <property type="term" value="F:site-specific DNA-methyltransferase (adenine-specific) activity"/>
    <property type="evidence" value="ECO:0007669"/>
    <property type="project" value="UniProtKB-EC"/>
</dbReference>
<evidence type="ECO:0000313" key="8">
    <source>
        <dbReference type="Proteomes" id="UP000008220"/>
    </source>
</evidence>
<dbReference type="GO" id="GO:0003676">
    <property type="term" value="F:nucleic acid binding"/>
    <property type="evidence" value="ECO:0007669"/>
    <property type="project" value="InterPro"/>
</dbReference>
<dbReference type="PANTHER" id="PTHR33841">
    <property type="entry name" value="DNA METHYLTRANSFERASE YEEA-RELATED"/>
    <property type="match status" value="1"/>
</dbReference>
<dbReference type="AlphaFoldDB" id="A0PYD1"/>
<evidence type="ECO:0000256" key="3">
    <source>
        <dbReference type="ARBA" id="ARBA00022679"/>
    </source>
</evidence>
<dbReference type="EC" id="2.1.1.72" evidence="1"/>
<proteinExistence type="predicted"/>
<dbReference type="SUPFAM" id="SSF53335">
    <property type="entry name" value="S-adenosyl-L-methionine-dependent methyltransferases"/>
    <property type="match status" value="1"/>
</dbReference>
<organism evidence="7 8">
    <name type="scientific">Clostridium novyi (strain NT)</name>
    <dbReference type="NCBI Taxonomy" id="386415"/>
    <lineage>
        <taxon>Bacteria</taxon>
        <taxon>Bacillati</taxon>
        <taxon>Bacillota</taxon>
        <taxon>Clostridia</taxon>
        <taxon>Eubacteriales</taxon>
        <taxon>Clostridiaceae</taxon>
        <taxon>Clostridium</taxon>
    </lineage>
</organism>
<dbReference type="STRING" id="386415.NT01CX_1300"/>
<reference evidence="7 8" key="1">
    <citation type="journal article" date="2006" name="Nat. Biotechnol.">
        <title>The genome and transcriptomes of the anti-tumor agent Clostridium novyi-NT.</title>
        <authorList>
            <person name="Bettegowda C."/>
            <person name="Huang X."/>
            <person name="Lin J."/>
            <person name="Cheong I."/>
            <person name="Kohli M."/>
            <person name="Szabo S.A."/>
            <person name="Zhang X."/>
            <person name="Diaz L.A. Jr."/>
            <person name="Velculescu V.E."/>
            <person name="Parmigiani G."/>
            <person name="Kinzler K.W."/>
            <person name="Vogelstein B."/>
            <person name="Zhou S."/>
        </authorList>
    </citation>
    <scope>NUCLEOTIDE SEQUENCE [LARGE SCALE GENOMIC DNA]</scope>
    <source>
        <strain evidence="7 8">NT</strain>
    </source>
</reference>
<dbReference type="HOGENOM" id="CLU_002539_1_2_9"/>
<dbReference type="Proteomes" id="UP000008220">
    <property type="component" value="Chromosome"/>
</dbReference>
<comment type="catalytic activity">
    <reaction evidence="5">
        <text>a 2'-deoxyadenosine in DNA + S-adenosyl-L-methionine = an N(6)-methyl-2'-deoxyadenosine in DNA + S-adenosyl-L-homocysteine + H(+)</text>
        <dbReference type="Rhea" id="RHEA:15197"/>
        <dbReference type="Rhea" id="RHEA-COMP:12418"/>
        <dbReference type="Rhea" id="RHEA-COMP:12419"/>
        <dbReference type="ChEBI" id="CHEBI:15378"/>
        <dbReference type="ChEBI" id="CHEBI:57856"/>
        <dbReference type="ChEBI" id="CHEBI:59789"/>
        <dbReference type="ChEBI" id="CHEBI:90615"/>
        <dbReference type="ChEBI" id="CHEBI:90616"/>
        <dbReference type="EC" id="2.1.1.72"/>
    </reaction>
</comment>
<dbReference type="PANTHER" id="PTHR33841:SF1">
    <property type="entry name" value="DNA METHYLTRANSFERASE A"/>
    <property type="match status" value="1"/>
</dbReference>
<dbReference type="InterPro" id="IPR011639">
    <property type="entry name" value="MethylTrfase_TaqI-like_dom"/>
</dbReference>
<protein>
    <recommendedName>
        <fullName evidence="1">site-specific DNA-methyltransferase (adenine-specific)</fullName>
        <ecNumber evidence="1">2.1.1.72</ecNumber>
    </recommendedName>
</protein>
<dbReference type="GO" id="GO:0032259">
    <property type="term" value="P:methylation"/>
    <property type="evidence" value="ECO:0007669"/>
    <property type="project" value="UniProtKB-KW"/>
</dbReference>
<evidence type="ECO:0000256" key="4">
    <source>
        <dbReference type="ARBA" id="ARBA00022691"/>
    </source>
</evidence>
<keyword evidence="8" id="KW-1185">Reference proteome</keyword>
<keyword evidence="4" id="KW-0949">S-adenosyl-L-methionine</keyword>
<name>A0PYD1_CLONN</name>
<feature type="domain" description="Type II methyltransferase M.TaqI-like" evidence="6">
    <location>
        <begin position="494"/>
        <end position="743"/>
    </location>
</feature>
<evidence type="ECO:0000256" key="2">
    <source>
        <dbReference type="ARBA" id="ARBA00022603"/>
    </source>
</evidence>
<dbReference type="eggNOG" id="COG1002">
    <property type="taxonomic scope" value="Bacteria"/>
</dbReference>
<keyword evidence="3" id="KW-0808">Transferase</keyword>
<dbReference type="EMBL" id="CP000382">
    <property type="protein sequence ID" value="ABK60686.1"/>
    <property type="molecule type" value="Genomic_DNA"/>
</dbReference>
<evidence type="ECO:0000259" key="6">
    <source>
        <dbReference type="Pfam" id="PF07669"/>
    </source>
</evidence>
<dbReference type="Gene3D" id="3.40.50.150">
    <property type="entry name" value="Vaccinia Virus protein VP39"/>
    <property type="match status" value="1"/>
</dbReference>
<dbReference type="eggNOG" id="COG0827">
    <property type="taxonomic scope" value="Bacteria"/>
</dbReference>